<organism evidence="1 2">
    <name type="scientific">Platanthera guangdongensis</name>
    <dbReference type="NCBI Taxonomy" id="2320717"/>
    <lineage>
        <taxon>Eukaryota</taxon>
        <taxon>Viridiplantae</taxon>
        <taxon>Streptophyta</taxon>
        <taxon>Embryophyta</taxon>
        <taxon>Tracheophyta</taxon>
        <taxon>Spermatophyta</taxon>
        <taxon>Magnoliopsida</taxon>
        <taxon>Liliopsida</taxon>
        <taxon>Asparagales</taxon>
        <taxon>Orchidaceae</taxon>
        <taxon>Orchidoideae</taxon>
        <taxon>Orchideae</taxon>
        <taxon>Orchidinae</taxon>
        <taxon>Platanthera</taxon>
    </lineage>
</organism>
<keyword evidence="2" id="KW-1185">Reference proteome</keyword>
<sequence>MLGKISYLSDTELYKINPHLGYSLSLPGGWPLPHTLQNFVHYSRESCVKQNCLYLEFLGSQCASYSLSRNEPPILDLVQANQMLSFAGNWTAEQATESDLDIYIGLFKWYHIKLQPYCCFFESFYIILEEKDHPIWKCIRDCRKEFLDHHKRNIVMLLIPLLSPKLAKISISSSRQKFQSLVRYESEKF</sequence>
<accession>A0ABR2M8K7</accession>
<dbReference type="Proteomes" id="UP001412067">
    <property type="component" value="Unassembled WGS sequence"/>
</dbReference>
<gene>
    <name evidence="1" type="ORF">KSP40_PGU004593</name>
</gene>
<protein>
    <recommendedName>
        <fullName evidence="3">Maturase K</fullName>
    </recommendedName>
</protein>
<evidence type="ECO:0008006" key="3">
    <source>
        <dbReference type="Google" id="ProtNLM"/>
    </source>
</evidence>
<evidence type="ECO:0000313" key="2">
    <source>
        <dbReference type="Proteomes" id="UP001412067"/>
    </source>
</evidence>
<evidence type="ECO:0000313" key="1">
    <source>
        <dbReference type="EMBL" id="KAK8960009.1"/>
    </source>
</evidence>
<dbReference type="EMBL" id="JBBWWR010000011">
    <property type="protein sequence ID" value="KAK8960009.1"/>
    <property type="molecule type" value="Genomic_DNA"/>
</dbReference>
<name>A0ABR2M8K7_9ASPA</name>
<comment type="caution">
    <text evidence="1">The sequence shown here is derived from an EMBL/GenBank/DDBJ whole genome shotgun (WGS) entry which is preliminary data.</text>
</comment>
<reference evidence="1 2" key="1">
    <citation type="journal article" date="2022" name="Nat. Plants">
        <title>Genomes of leafy and leafless Platanthera orchids illuminate the evolution of mycoheterotrophy.</title>
        <authorList>
            <person name="Li M.H."/>
            <person name="Liu K.W."/>
            <person name="Li Z."/>
            <person name="Lu H.C."/>
            <person name="Ye Q.L."/>
            <person name="Zhang D."/>
            <person name="Wang J.Y."/>
            <person name="Li Y.F."/>
            <person name="Zhong Z.M."/>
            <person name="Liu X."/>
            <person name="Yu X."/>
            <person name="Liu D.K."/>
            <person name="Tu X.D."/>
            <person name="Liu B."/>
            <person name="Hao Y."/>
            <person name="Liao X.Y."/>
            <person name="Jiang Y.T."/>
            <person name="Sun W.H."/>
            <person name="Chen J."/>
            <person name="Chen Y.Q."/>
            <person name="Ai Y."/>
            <person name="Zhai J.W."/>
            <person name="Wu S.S."/>
            <person name="Zhou Z."/>
            <person name="Hsiao Y.Y."/>
            <person name="Wu W.L."/>
            <person name="Chen Y.Y."/>
            <person name="Lin Y.F."/>
            <person name="Hsu J.L."/>
            <person name="Li C.Y."/>
            <person name="Wang Z.W."/>
            <person name="Zhao X."/>
            <person name="Zhong W.Y."/>
            <person name="Ma X.K."/>
            <person name="Ma L."/>
            <person name="Huang J."/>
            <person name="Chen G.Z."/>
            <person name="Huang M.Z."/>
            <person name="Huang L."/>
            <person name="Peng D.H."/>
            <person name="Luo Y.B."/>
            <person name="Zou S.Q."/>
            <person name="Chen S.P."/>
            <person name="Lan S."/>
            <person name="Tsai W.C."/>
            <person name="Van de Peer Y."/>
            <person name="Liu Z.J."/>
        </authorList>
    </citation>
    <scope>NUCLEOTIDE SEQUENCE [LARGE SCALE GENOMIC DNA]</scope>
    <source>
        <strain evidence="1">Lor288</strain>
    </source>
</reference>
<proteinExistence type="predicted"/>